<dbReference type="InterPro" id="IPR011473">
    <property type="entry name" value="DUF1579"/>
</dbReference>
<dbReference type="Proteomes" id="UP000191901">
    <property type="component" value="Chromosome"/>
</dbReference>
<protein>
    <recommendedName>
        <fullName evidence="3">DUF1579 domain-containing protein</fullName>
    </recommendedName>
</protein>
<proteinExistence type="predicted"/>
<dbReference type="EMBL" id="CP021983">
    <property type="protein sequence ID" value="ASC71935.1"/>
    <property type="molecule type" value="Genomic_DNA"/>
</dbReference>
<evidence type="ECO:0000313" key="1">
    <source>
        <dbReference type="EMBL" id="ASC71935.1"/>
    </source>
</evidence>
<dbReference type="Pfam" id="PF07617">
    <property type="entry name" value="DUF1579"/>
    <property type="match status" value="1"/>
</dbReference>
<organism evidence="1 2">
    <name type="scientific">Halomicronema hongdechloris C2206</name>
    <dbReference type="NCBI Taxonomy" id="1641165"/>
    <lineage>
        <taxon>Bacteria</taxon>
        <taxon>Bacillati</taxon>
        <taxon>Cyanobacteriota</taxon>
        <taxon>Cyanophyceae</taxon>
        <taxon>Nodosilineales</taxon>
        <taxon>Nodosilineaceae</taxon>
        <taxon>Halomicronema</taxon>
    </lineage>
</organism>
<dbReference type="OrthoDB" id="512336at2"/>
<reference evidence="1 2" key="1">
    <citation type="journal article" date="2016" name="Biochim. Biophys. Acta">
        <title>Characterization of red-shifted phycobilisomes isolated from the chlorophyll f-containing cyanobacterium Halomicronema hongdechloris.</title>
        <authorList>
            <person name="Li Y."/>
            <person name="Lin Y."/>
            <person name="Garvey C.J."/>
            <person name="Birch D."/>
            <person name="Corkery R.W."/>
            <person name="Loughlin P.C."/>
            <person name="Scheer H."/>
            <person name="Willows R.D."/>
            <person name="Chen M."/>
        </authorList>
    </citation>
    <scope>NUCLEOTIDE SEQUENCE [LARGE SCALE GENOMIC DNA]</scope>
    <source>
        <strain evidence="1 2">C2206</strain>
    </source>
</reference>
<evidence type="ECO:0000313" key="2">
    <source>
        <dbReference type="Proteomes" id="UP000191901"/>
    </source>
</evidence>
<name>A0A1Z3HNS5_9CYAN</name>
<dbReference type="AlphaFoldDB" id="A0A1Z3HNS5"/>
<gene>
    <name evidence="1" type="ORF">XM38_028890</name>
</gene>
<dbReference type="KEGG" id="hhg:XM38_028890"/>
<accession>A0A1Z3HNS5</accession>
<keyword evidence="2" id="KW-1185">Reference proteome</keyword>
<evidence type="ECO:0008006" key="3">
    <source>
        <dbReference type="Google" id="ProtNLM"/>
    </source>
</evidence>
<sequence>MSPFRLRRNTILGQGEMCGEGGDMTSIMTLGYNPQTQRYVGTWVGSMMSLLWVYDGELDAARQVLTLISEGPAMTGDGTAQYRDEIAFEDDDHRVMTSHMMRADGQWHWFMTAHYRRR</sequence>